<dbReference type="EMBL" id="CABVPP010000090">
    <property type="protein sequence ID" value="VWC31698.1"/>
    <property type="molecule type" value="Genomic_DNA"/>
</dbReference>
<evidence type="ECO:0000313" key="1">
    <source>
        <dbReference type="EMBL" id="VWC31698.1"/>
    </source>
</evidence>
<name>A0A6P2R5M4_9BURK</name>
<proteinExistence type="predicted"/>
<reference evidence="1 2" key="1">
    <citation type="submission" date="2019-09" db="EMBL/GenBank/DDBJ databases">
        <authorList>
            <person name="Depoorter E."/>
        </authorList>
    </citation>
    <scope>NUCLEOTIDE SEQUENCE [LARGE SCALE GENOMIC DNA]</scope>
    <source>
        <strain evidence="1">LMG 26883</strain>
    </source>
</reference>
<protein>
    <submittedName>
        <fullName evidence="1">Uncharacterized protein</fullName>
    </submittedName>
</protein>
<sequence>MMNMFGVAVMESIATKISSVNAMKNGLLDTRAFRVTQQMMSKARTRNAMPQTCRMRFR</sequence>
<gene>
    <name evidence="1" type="ORF">BPS26883_06449</name>
</gene>
<accession>A0A6P2R5M4</accession>
<dbReference type="Proteomes" id="UP000494162">
    <property type="component" value="Unassembled WGS sequence"/>
</dbReference>
<organism evidence="1 2">
    <name type="scientific">Burkholderia pseudomultivorans</name>
    <dbReference type="NCBI Taxonomy" id="1207504"/>
    <lineage>
        <taxon>Bacteria</taxon>
        <taxon>Pseudomonadati</taxon>
        <taxon>Pseudomonadota</taxon>
        <taxon>Betaproteobacteria</taxon>
        <taxon>Burkholderiales</taxon>
        <taxon>Burkholderiaceae</taxon>
        <taxon>Burkholderia</taxon>
        <taxon>Burkholderia cepacia complex</taxon>
    </lineage>
</organism>
<dbReference type="AlphaFoldDB" id="A0A6P2R5M4"/>
<evidence type="ECO:0000313" key="2">
    <source>
        <dbReference type="Proteomes" id="UP000494162"/>
    </source>
</evidence>